<accession>A0A7G3URK8</accession>
<protein>
    <submittedName>
        <fullName evidence="3">Low temperature requirement protein A</fullName>
    </submittedName>
</protein>
<dbReference type="Proteomes" id="UP000005940">
    <property type="component" value="Chromosome"/>
</dbReference>
<keyword evidence="2" id="KW-0812">Transmembrane</keyword>
<sequence>MPPAGDGPEDRSGSEAGGGAGPGSGSGSGSGAEAGTGSGAGAEPGARPGAEAGAGPGAEAGAGGGESGVLPGHGVAPWRRMLPRRTDEPHRAATPLELFFDLCFVVAVAQAGVQLVHAVAEGHIAQGVAGYGFVFFGVWWAWMNFTWFASAYDCDDVPYRIATLVQIAGVLVYAAGVPRAFDANDWSIAVAGYLIMRLALTTQWLRAAASETGEARRTALRYAGGIALCQLAWVALLFAPDDTKRWLFLVVIAGELAVPLFAEFRHRTPWHPHHIAERYGLFTLIVLGETMSASTIAVQSALDEHKAVAELLPLAAGGLLIIFSAWWIYFAVPEHEHLTSNRRAIPWGYGHVLVFGSAAAIGAGMEVAVEHAVGQARVSDAAAAASVTVPTAVFLLTVWLLHSRHFKRGAAQQSVLPLAAAAVLGCTFGGDWAVPAAGLVAAGAVAVGVVLSERTRGAALPA</sequence>
<feature type="transmembrane region" description="Helical" evidence="2">
    <location>
        <begin position="245"/>
        <end position="262"/>
    </location>
</feature>
<dbReference type="EMBL" id="CP029159">
    <property type="protein sequence ID" value="QKM71765.1"/>
    <property type="molecule type" value="Genomic_DNA"/>
</dbReference>
<feature type="region of interest" description="Disordered" evidence="1">
    <location>
        <begin position="1"/>
        <end position="70"/>
    </location>
</feature>
<organism evidence="3 4">
    <name type="scientific">Streptomyces tsukubensis (strain DSM 42081 / NBRC 108919 / NRRL 18488 / 9993)</name>
    <dbReference type="NCBI Taxonomy" id="1114943"/>
    <lineage>
        <taxon>Bacteria</taxon>
        <taxon>Bacillati</taxon>
        <taxon>Actinomycetota</taxon>
        <taxon>Actinomycetes</taxon>
        <taxon>Kitasatosporales</taxon>
        <taxon>Streptomycetaceae</taxon>
        <taxon>Streptomyces</taxon>
    </lineage>
</organism>
<feature type="transmembrane region" description="Helical" evidence="2">
    <location>
        <begin position="436"/>
        <end position="452"/>
    </location>
</feature>
<gene>
    <name evidence="3" type="ORF">STSU_021415</name>
</gene>
<feature type="transmembrane region" description="Helical" evidence="2">
    <location>
        <begin position="161"/>
        <end position="181"/>
    </location>
</feature>
<feature type="transmembrane region" description="Helical" evidence="2">
    <location>
        <begin position="381"/>
        <end position="402"/>
    </location>
</feature>
<feature type="transmembrane region" description="Helical" evidence="2">
    <location>
        <begin position="282"/>
        <end position="302"/>
    </location>
</feature>
<feature type="transmembrane region" description="Helical" evidence="2">
    <location>
        <begin position="344"/>
        <end position="369"/>
    </location>
</feature>
<reference evidence="3 4" key="1">
    <citation type="journal article" date="2012" name="J. Bacteriol.">
        <title>Draft genome of Streptomyces tsukubaensis NRRL 18488, the producer of the clinically important immunosuppressant tacrolimus (FK506).</title>
        <authorList>
            <person name="Barreiro C."/>
            <person name="Prieto C."/>
            <person name="Sola-Landa A."/>
            <person name="Solera E."/>
            <person name="Martinez-Castro M."/>
            <person name="Perez-Redondo R."/>
            <person name="Garcia-Estrada C."/>
            <person name="Aparicio J.F."/>
            <person name="Fernandez-Martinez L.T."/>
            <person name="Santos-Aberturas J."/>
            <person name="Salehi-Najafabadi Z."/>
            <person name="Rodriguez-Garcia A."/>
            <person name="Tauch A."/>
            <person name="Martin J.F."/>
        </authorList>
    </citation>
    <scope>NUCLEOTIDE SEQUENCE [LARGE SCALE GENOMIC DNA]</scope>
    <source>
        <strain evidence="4">DSM 42081 / NBRC 108919 / NRRL 18488 / 9993</strain>
    </source>
</reference>
<dbReference type="InterPro" id="IPR010640">
    <property type="entry name" value="Low_temperature_requirement_A"/>
</dbReference>
<proteinExistence type="predicted"/>
<dbReference type="PANTHER" id="PTHR36840">
    <property type="entry name" value="BLL5714 PROTEIN"/>
    <property type="match status" value="1"/>
</dbReference>
<dbReference type="AlphaFoldDB" id="A0A7G3URK8"/>
<feature type="compositionally biased region" description="Gly residues" evidence="1">
    <location>
        <begin position="52"/>
        <end position="67"/>
    </location>
</feature>
<feature type="transmembrane region" description="Helical" evidence="2">
    <location>
        <begin position="219"/>
        <end position="239"/>
    </location>
</feature>
<feature type="transmembrane region" description="Helical" evidence="2">
    <location>
        <begin position="314"/>
        <end position="332"/>
    </location>
</feature>
<evidence type="ECO:0000313" key="3">
    <source>
        <dbReference type="EMBL" id="QKM71765.1"/>
    </source>
</evidence>
<dbReference type="PANTHER" id="PTHR36840:SF1">
    <property type="entry name" value="BLL5714 PROTEIN"/>
    <property type="match status" value="1"/>
</dbReference>
<feature type="transmembrane region" description="Helical" evidence="2">
    <location>
        <begin position="98"/>
        <end position="116"/>
    </location>
</feature>
<name>A0A7G3URK8_STRT9</name>
<dbReference type="Pfam" id="PF06772">
    <property type="entry name" value="LtrA"/>
    <property type="match status" value="1"/>
</dbReference>
<evidence type="ECO:0000256" key="2">
    <source>
        <dbReference type="SAM" id="Phobius"/>
    </source>
</evidence>
<feature type="transmembrane region" description="Helical" evidence="2">
    <location>
        <begin position="128"/>
        <end position="149"/>
    </location>
</feature>
<keyword evidence="4" id="KW-1185">Reference proteome</keyword>
<feature type="transmembrane region" description="Helical" evidence="2">
    <location>
        <begin position="187"/>
        <end position="207"/>
    </location>
</feature>
<keyword evidence="2" id="KW-0472">Membrane</keyword>
<feature type="compositionally biased region" description="Gly residues" evidence="1">
    <location>
        <begin position="15"/>
        <end position="42"/>
    </location>
</feature>
<evidence type="ECO:0000313" key="4">
    <source>
        <dbReference type="Proteomes" id="UP000005940"/>
    </source>
</evidence>
<keyword evidence="2" id="KW-1133">Transmembrane helix</keyword>
<evidence type="ECO:0000256" key="1">
    <source>
        <dbReference type="SAM" id="MobiDB-lite"/>
    </source>
</evidence>